<dbReference type="GO" id="GO:0009007">
    <property type="term" value="F:site-specific DNA-methyltransferase (adenine-specific) activity"/>
    <property type="evidence" value="ECO:0007669"/>
    <property type="project" value="InterPro"/>
</dbReference>
<dbReference type="GO" id="GO:0032259">
    <property type="term" value="P:methylation"/>
    <property type="evidence" value="ECO:0007669"/>
    <property type="project" value="UniProtKB-KW"/>
</dbReference>
<dbReference type="EMBL" id="OBEL01000011">
    <property type="protein sequence ID" value="SNZ21675.1"/>
    <property type="molecule type" value="Genomic_DNA"/>
</dbReference>
<proteinExistence type="predicted"/>
<dbReference type="GO" id="GO:0003677">
    <property type="term" value="F:DNA binding"/>
    <property type="evidence" value="ECO:0007669"/>
    <property type="project" value="InterPro"/>
</dbReference>
<keyword evidence="2" id="KW-1185">Reference proteome</keyword>
<sequence>MGAYETCGKSDDWYTPKYIFDALNIQFDLDVASPAEGPRYVPAVDFYTKQDNGLAQRWYGTVWMNPPFGHQSTKRKWLTKFFEHGDGIALMPDRTSAPWWQEFAPKSEAILFVSPKVKFERPDGSLGEQPGSGTVLMALGQEATDALHSAACLGVLLEPSKKGGQS</sequence>
<accession>A0A285PIY2</accession>
<dbReference type="GO" id="GO:0009307">
    <property type="term" value="P:DNA restriction-modification system"/>
    <property type="evidence" value="ECO:0007669"/>
    <property type="project" value="InterPro"/>
</dbReference>
<keyword evidence="1" id="KW-0808">Transferase</keyword>
<protein>
    <submittedName>
        <fullName evidence="1">Phage N-6-adenine-methyltransferase</fullName>
    </submittedName>
</protein>
<dbReference type="AlphaFoldDB" id="A0A285PIY2"/>
<evidence type="ECO:0000313" key="2">
    <source>
        <dbReference type="Proteomes" id="UP000219439"/>
    </source>
</evidence>
<dbReference type="InterPro" id="IPR008593">
    <property type="entry name" value="Dam_MeTrfase"/>
</dbReference>
<dbReference type="RefSeq" id="WP_097156058.1">
    <property type="nucleotide sequence ID" value="NZ_OBEL01000011.1"/>
</dbReference>
<dbReference type="Proteomes" id="UP000219439">
    <property type="component" value="Unassembled WGS sequence"/>
</dbReference>
<evidence type="ECO:0000313" key="1">
    <source>
        <dbReference type="EMBL" id="SNZ21675.1"/>
    </source>
</evidence>
<gene>
    <name evidence="1" type="ORF">SAMN06265368_4800</name>
</gene>
<dbReference type="Pfam" id="PF05869">
    <property type="entry name" value="Dam"/>
    <property type="match status" value="1"/>
</dbReference>
<dbReference type="OrthoDB" id="189843at2"/>
<name>A0A285PIY2_9HYPH</name>
<organism evidence="1 2">
    <name type="scientific">Cohaesibacter gelatinilyticus</name>
    <dbReference type="NCBI Taxonomy" id="372072"/>
    <lineage>
        <taxon>Bacteria</taxon>
        <taxon>Pseudomonadati</taxon>
        <taxon>Pseudomonadota</taxon>
        <taxon>Alphaproteobacteria</taxon>
        <taxon>Hyphomicrobiales</taxon>
        <taxon>Cohaesibacteraceae</taxon>
    </lineage>
</organism>
<keyword evidence="1" id="KW-0489">Methyltransferase</keyword>
<reference evidence="1 2" key="1">
    <citation type="submission" date="2017-09" db="EMBL/GenBank/DDBJ databases">
        <authorList>
            <person name="Ehlers B."/>
            <person name="Leendertz F.H."/>
        </authorList>
    </citation>
    <scope>NUCLEOTIDE SEQUENCE [LARGE SCALE GENOMIC DNA]</scope>
    <source>
        <strain evidence="1 2">DSM 18289</strain>
    </source>
</reference>